<name>A0A1G8KHH2_9CLOT</name>
<feature type="transmembrane region" description="Helical" evidence="1">
    <location>
        <begin position="7"/>
        <end position="24"/>
    </location>
</feature>
<feature type="transmembrane region" description="Helical" evidence="1">
    <location>
        <begin position="61"/>
        <end position="83"/>
    </location>
</feature>
<dbReference type="Proteomes" id="UP000183255">
    <property type="component" value="Unassembled WGS sequence"/>
</dbReference>
<gene>
    <name evidence="2" type="ORF">SAMN05421804_102319</name>
</gene>
<dbReference type="RefSeq" id="WP_031577864.1">
    <property type="nucleotide sequence ID" value="NZ_FNDZ01000002.1"/>
</dbReference>
<evidence type="ECO:0000313" key="3">
    <source>
        <dbReference type="Proteomes" id="UP000183255"/>
    </source>
</evidence>
<dbReference type="AlphaFoldDB" id="A0A1G8KHH2"/>
<keyword evidence="1" id="KW-0812">Transmembrane</keyword>
<feature type="transmembrane region" description="Helical" evidence="1">
    <location>
        <begin position="89"/>
        <end position="108"/>
    </location>
</feature>
<feature type="transmembrane region" description="Helical" evidence="1">
    <location>
        <begin position="129"/>
        <end position="148"/>
    </location>
</feature>
<protein>
    <submittedName>
        <fullName evidence="2">Uncharacterized protein</fullName>
    </submittedName>
</protein>
<feature type="transmembrane region" description="Helical" evidence="1">
    <location>
        <begin position="30"/>
        <end position="49"/>
    </location>
</feature>
<evidence type="ECO:0000313" key="2">
    <source>
        <dbReference type="EMBL" id="SDI42854.1"/>
    </source>
</evidence>
<keyword evidence="1" id="KW-1133">Transmembrane helix</keyword>
<sequence length="195" mass="22043">MGEAYRKIFWGILILTFHINLGPFQILPNFVGYFLMASASAMLFDRYGFILFQKGKHIAGVLGVLSLVESLFFFMGGSVFAPFSSFGPLLFGVLELLFFYHVLGGYALSLEMNGDKEEREQKLRLQRRVTVLLAVQAGLYFVFSVLYLTSIMAFVLLFSILVRLYLTSIFAQLRREEDGRSLEEHSTGSESADTN</sequence>
<dbReference type="EMBL" id="FNDZ01000002">
    <property type="protein sequence ID" value="SDI42854.1"/>
    <property type="molecule type" value="Genomic_DNA"/>
</dbReference>
<organism evidence="2 3">
    <name type="scientific">Proteiniclasticum ruminis</name>
    <dbReference type="NCBI Taxonomy" id="398199"/>
    <lineage>
        <taxon>Bacteria</taxon>
        <taxon>Bacillati</taxon>
        <taxon>Bacillota</taxon>
        <taxon>Clostridia</taxon>
        <taxon>Eubacteriales</taxon>
        <taxon>Clostridiaceae</taxon>
        <taxon>Proteiniclasticum</taxon>
    </lineage>
</organism>
<accession>A0A1G8KHH2</accession>
<keyword evidence="1" id="KW-0472">Membrane</keyword>
<evidence type="ECO:0000256" key="1">
    <source>
        <dbReference type="SAM" id="Phobius"/>
    </source>
</evidence>
<reference evidence="2 3" key="1">
    <citation type="submission" date="2016-10" db="EMBL/GenBank/DDBJ databases">
        <authorList>
            <person name="de Groot N.N."/>
        </authorList>
    </citation>
    <scope>NUCLEOTIDE SEQUENCE [LARGE SCALE GENOMIC DNA]</scope>
    <source>
        <strain evidence="2 3">CGMCC 1.5058</strain>
    </source>
</reference>
<proteinExistence type="predicted"/>